<gene>
    <name evidence="1" type="ORF">SCABRO_00060</name>
</gene>
<dbReference type="EMBL" id="JRYO01000007">
    <property type="protein sequence ID" value="KHE94166.1"/>
    <property type="molecule type" value="Genomic_DNA"/>
</dbReference>
<comment type="caution">
    <text evidence="1">The sequence shown here is derived from an EMBL/GenBank/DDBJ whole genome shotgun (WGS) entry which is preliminary data.</text>
</comment>
<evidence type="ECO:0000313" key="1">
    <source>
        <dbReference type="EMBL" id="KHE94166.1"/>
    </source>
</evidence>
<proteinExistence type="predicted"/>
<protein>
    <submittedName>
        <fullName evidence="1">Uncharacterized protein</fullName>
    </submittedName>
</protein>
<sequence>MDNKWNTCKNLVNELIEKGEASMNEVEVKIEKIVKSVTEKLDFPTRKELNEIKSEIELLKEKLNK</sequence>
<reference evidence="1 2" key="1">
    <citation type="submission" date="2014-10" db="EMBL/GenBank/DDBJ databases">
        <title>Draft genome of anammox bacterium scalindua brodae, obtained using differential coverage binning of sequence data from two enrichment reactors.</title>
        <authorList>
            <person name="Speth D.R."/>
            <person name="Russ L."/>
            <person name="Kartal B."/>
            <person name="Op den Camp H.J."/>
            <person name="Dutilh B.E."/>
            <person name="Jetten M.S."/>
        </authorList>
    </citation>
    <scope>NUCLEOTIDE SEQUENCE [LARGE SCALE GENOMIC DNA]</scope>
    <source>
        <strain evidence="1">RU1</strain>
    </source>
</reference>
<dbReference type="Proteomes" id="UP000030652">
    <property type="component" value="Unassembled WGS sequence"/>
</dbReference>
<organism evidence="1 2">
    <name type="scientific">Candidatus Scalindua brodae</name>
    <dbReference type="NCBI Taxonomy" id="237368"/>
    <lineage>
        <taxon>Bacteria</taxon>
        <taxon>Pseudomonadati</taxon>
        <taxon>Planctomycetota</taxon>
        <taxon>Candidatus Brocadiia</taxon>
        <taxon>Candidatus Brocadiales</taxon>
        <taxon>Candidatus Scalinduaceae</taxon>
        <taxon>Candidatus Scalindua</taxon>
    </lineage>
</organism>
<evidence type="ECO:0000313" key="2">
    <source>
        <dbReference type="Proteomes" id="UP000030652"/>
    </source>
</evidence>
<name>A0A0B0EQM2_9BACT</name>
<accession>A0A0B0EQM2</accession>
<dbReference type="AlphaFoldDB" id="A0A0B0EQM2"/>